<evidence type="ECO:0000256" key="2">
    <source>
        <dbReference type="SAM" id="SignalP"/>
    </source>
</evidence>
<protein>
    <submittedName>
        <fullName evidence="3">Uncharacterized protein</fullName>
    </submittedName>
</protein>
<proteinExistence type="predicted"/>
<evidence type="ECO:0000313" key="4">
    <source>
        <dbReference type="Proteomes" id="UP000242699"/>
    </source>
</evidence>
<evidence type="ECO:0000256" key="1">
    <source>
        <dbReference type="SAM" id="MobiDB-lite"/>
    </source>
</evidence>
<feature type="signal peptide" evidence="2">
    <location>
        <begin position="1"/>
        <end position="20"/>
    </location>
</feature>
<organism evidence="3 4">
    <name type="scientific">Sulfobacillus benefaciens</name>
    <dbReference type="NCBI Taxonomy" id="453960"/>
    <lineage>
        <taxon>Bacteria</taxon>
        <taxon>Bacillati</taxon>
        <taxon>Bacillota</taxon>
        <taxon>Clostridia</taxon>
        <taxon>Eubacteriales</taxon>
        <taxon>Clostridiales Family XVII. Incertae Sedis</taxon>
        <taxon>Sulfobacillus</taxon>
    </lineage>
</organism>
<feature type="compositionally biased region" description="Polar residues" evidence="1">
    <location>
        <begin position="437"/>
        <end position="448"/>
    </location>
</feature>
<keyword evidence="2" id="KW-0732">Signal</keyword>
<feature type="compositionally biased region" description="Low complexity" evidence="1">
    <location>
        <begin position="413"/>
        <end position="429"/>
    </location>
</feature>
<reference evidence="3 4" key="1">
    <citation type="journal article" date="2014" name="BMC Genomics">
        <title>Comparison of environmental and isolate Sulfobacillus genomes reveals diverse carbon, sulfur, nitrogen, and hydrogen metabolisms.</title>
        <authorList>
            <person name="Justice N.B."/>
            <person name="Norman A."/>
            <person name="Brown C.T."/>
            <person name="Singh A."/>
            <person name="Thomas B.C."/>
            <person name="Banfield J.F."/>
        </authorList>
    </citation>
    <scope>NUCLEOTIDE SEQUENCE [LARGE SCALE GENOMIC DNA]</scope>
    <source>
        <strain evidence="3">AMDSBA1</strain>
    </source>
</reference>
<feature type="region of interest" description="Disordered" evidence="1">
    <location>
        <begin position="413"/>
        <end position="448"/>
    </location>
</feature>
<feature type="chain" id="PRO_5039465810" evidence="2">
    <location>
        <begin position="21"/>
        <end position="448"/>
    </location>
</feature>
<dbReference type="AlphaFoldDB" id="A0A2T2WYT8"/>
<gene>
    <name evidence="3" type="ORF">C7B43_11745</name>
</gene>
<dbReference type="Proteomes" id="UP000242699">
    <property type="component" value="Unassembled WGS sequence"/>
</dbReference>
<name>A0A2T2WYT8_9FIRM</name>
<comment type="caution">
    <text evidence="3">The sequence shown here is derived from an EMBL/GenBank/DDBJ whole genome shotgun (WGS) entry which is preliminary data.</text>
</comment>
<accession>A0A2T2WYT8</accession>
<dbReference type="EMBL" id="PXYT01000026">
    <property type="protein sequence ID" value="PSR27410.1"/>
    <property type="molecule type" value="Genomic_DNA"/>
</dbReference>
<sequence>MKVQLALLSLAAAVMGSAVAVAVGRPHFDALVVPKREGVSAKHTAPLFPRKDVGAYKKTKSAKTIRIPPAAITTTTTPVFAGTNVRIVGGSQTESLLTRGYPLSLNPVAFYQSRYYHVMFELQADLGGETSTLQILQGPGNVVVLTARNHVITGTYVAAGTVQLTNLSGNDAYLSILDSRNSSWLTANLVTGAMRASQMMPLAAELSPYMGGLQTLYPVPEINPGAAVSLPHPVAGSPSEPLIQQCLDEANTLFNTQVGVNSVVLNQSGSFLSLSNLQGGRWQSVRFRLIGRIPVPDRVVTSWNSQTLVYRIAINEQGQAQSVVLPQSEILQLTHYAETLSYTPRDSQAGAVAALPIDLAGYQTLHPGAPKLIVEQGNQVLLALTYQAQTSQHTVYVPVGWYWWQSGPQVLSSVPATPSLSPSTSASTPPSQPSPDKGSTPSLSPASP</sequence>
<evidence type="ECO:0000313" key="3">
    <source>
        <dbReference type="EMBL" id="PSR27410.1"/>
    </source>
</evidence>